<dbReference type="Proteomes" id="UP000070560">
    <property type="component" value="Chromosome"/>
</dbReference>
<keyword evidence="3" id="KW-1185">Reference proteome</keyword>
<accession>A0A7U4QK34</accession>
<feature type="signal peptide" evidence="1">
    <location>
        <begin position="1"/>
        <end position="23"/>
    </location>
</feature>
<evidence type="ECO:0000313" key="2">
    <source>
        <dbReference type="EMBL" id="AMM40813.1"/>
    </source>
</evidence>
<reference evidence="2 3" key="1">
    <citation type="submission" date="2015-10" db="EMBL/GenBank/DDBJ databases">
        <title>Candidatus Desulfofervidus auxilii, a hydrogenotrophic sulfate-reducing bacterium involved in the thermophilic anaerobic oxidation of methane.</title>
        <authorList>
            <person name="Krukenberg V."/>
            <person name="Richter M."/>
            <person name="Wegener G."/>
        </authorList>
    </citation>
    <scope>NUCLEOTIDE SEQUENCE [LARGE SCALE GENOMIC DNA]</scope>
    <source>
        <strain evidence="2 3">HS1</strain>
    </source>
</reference>
<sequence length="326" mass="37030">MKYRVLLLLLTLLVLPGSQDCHGSIFLPYPIPQDAPVITPGMALRGEITENTPQIYYQFNIEQNKRYFLLVFTETIGDVETYLLTPQGSTLAVSSDAPEWTQMGYGSFMAVEVLPEGVPFTNNSPIMQIHADWDSLFFTVKWGKNHLPNTGTFIIEVVEDEVPYENGSYKYTGGRDTWPFQGIILPPAYVYNEGETGETSSEITINGENYYYINPSLDESLSNIEITLNGSASAPAEWYLAIRTFRDGKFTQYYMDENWKWVSFETIDQVRPFLTAVKDINQVVVNIPSVLLYPGEYEFYFAADTCLNRVPDRLTTLATAELVREK</sequence>
<gene>
    <name evidence="2" type="ORF">HS1_001009</name>
</gene>
<dbReference type="RefSeq" id="WP_066061861.1">
    <property type="nucleotide sequence ID" value="NZ_CP013015.1"/>
</dbReference>
<organism evidence="2 3">
    <name type="scientific">Desulfofervidus auxilii</name>
    <dbReference type="NCBI Taxonomy" id="1621989"/>
    <lineage>
        <taxon>Bacteria</taxon>
        <taxon>Pseudomonadati</taxon>
        <taxon>Thermodesulfobacteriota</taxon>
        <taxon>Candidatus Desulfofervidia</taxon>
        <taxon>Candidatus Desulfofervidales</taxon>
        <taxon>Candidatus Desulfofervidaceae</taxon>
        <taxon>Candidatus Desulfofervidus</taxon>
    </lineage>
</organism>
<dbReference type="EMBL" id="CP013015">
    <property type="protein sequence ID" value="AMM40813.1"/>
    <property type="molecule type" value="Genomic_DNA"/>
</dbReference>
<keyword evidence="1" id="KW-0732">Signal</keyword>
<name>A0A7U4QK34_DESA2</name>
<feature type="chain" id="PRO_5030845353" evidence="1">
    <location>
        <begin position="24"/>
        <end position="326"/>
    </location>
</feature>
<dbReference type="KEGG" id="daw:HS1_001009"/>
<protein>
    <submittedName>
        <fullName evidence="2">Secreted protein</fullName>
    </submittedName>
</protein>
<evidence type="ECO:0000313" key="3">
    <source>
        <dbReference type="Proteomes" id="UP000070560"/>
    </source>
</evidence>
<dbReference type="Gene3D" id="2.60.120.380">
    <property type="match status" value="1"/>
</dbReference>
<proteinExistence type="predicted"/>
<dbReference type="AlphaFoldDB" id="A0A7U4QK34"/>
<evidence type="ECO:0000256" key="1">
    <source>
        <dbReference type="SAM" id="SignalP"/>
    </source>
</evidence>